<feature type="compositionally biased region" description="Low complexity" evidence="1">
    <location>
        <begin position="30"/>
        <end position="46"/>
    </location>
</feature>
<dbReference type="EMBL" id="JAAWVO010043349">
    <property type="protein sequence ID" value="MBN3319185.1"/>
    <property type="molecule type" value="Genomic_DNA"/>
</dbReference>
<name>A0A8J7NWP8_ATRSP</name>
<evidence type="ECO:0000313" key="3">
    <source>
        <dbReference type="Proteomes" id="UP000736164"/>
    </source>
</evidence>
<keyword evidence="3" id="KW-1185">Reference proteome</keyword>
<feature type="compositionally biased region" description="Polar residues" evidence="1">
    <location>
        <begin position="182"/>
        <end position="192"/>
    </location>
</feature>
<feature type="non-terminal residue" evidence="2">
    <location>
        <position position="1"/>
    </location>
</feature>
<protein>
    <submittedName>
        <fullName evidence="2">CC117 protein</fullName>
    </submittedName>
</protein>
<sequence>ASSPKRRRLAEEAVRLSYQAPWQQGGNAWAPRLAAPPLQTAQQAAAPPQPAAPGQGVGSPLRAAPEPEAFSMEVEARVAAVRRLREIEDRITLEDDDEDDLETESADRKPVLVISDSLREGLQRGIGDIIPKKVVESVNHLCMELVLWRPPSEVLPRKLKDSMQRVQQLATSSSKEPLPVKNTDTQAQQHPSCSMLYTGPGSQASMEEDVEMEL</sequence>
<comment type="caution">
    <text evidence="2">The sequence shown here is derived from an EMBL/GenBank/DDBJ whole genome shotgun (WGS) entry which is preliminary data.</text>
</comment>
<dbReference type="Proteomes" id="UP000736164">
    <property type="component" value="Unassembled WGS sequence"/>
</dbReference>
<feature type="compositionally biased region" description="Polar residues" evidence="1">
    <location>
        <begin position="165"/>
        <end position="175"/>
    </location>
</feature>
<dbReference type="InterPro" id="IPR031630">
    <property type="entry name" value="CCDC117"/>
</dbReference>
<accession>A0A8J7NWP8</accession>
<dbReference type="AlphaFoldDB" id="A0A8J7NWP8"/>
<evidence type="ECO:0000313" key="2">
    <source>
        <dbReference type="EMBL" id="MBN3319185.1"/>
    </source>
</evidence>
<dbReference type="PANTHER" id="PTHR36128">
    <property type="entry name" value="COILED-COIL DOMAIN-CONTAINING PROTEIN 117"/>
    <property type="match status" value="1"/>
</dbReference>
<gene>
    <name evidence="2" type="primary">Ccdc117</name>
    <name evidence="2" type="ORF">GTO95_0003747</name>
</gene>
<dbReference type="Pfam" id="PF15810">
    <property type="entry name" value="CCDC117"/>
    <property type="match status" value="1"/>
</dbReference>
<feature type="region of interest" description="Disordered" evidence="1">
    <location>
        <begin position="165"/>
        <end position="214"/>
    </location>
</feature>
<feature type="non-terminal residue" evidence="2">
    <location>
        <position position="214"/>
    </location>
</feature>
<organism evidence="2 3">
    <name type="scientific">Atractosteus spatula</name>
    <name type="common">Alligator gar</name>
    <name type="synonym">Lepisosteus spatula</name>
    <dbReference type="NCBI Taxonomy" id="7917"/>
    <lineage>
        <taxon>Eukaryota</taxon>
        <taxon>Metazoa</taxon>
        <taxon>Chordata</taxon>
        <taxon>Craniata</taxon>
        <taxon>Vertebrata</taxon>
        <taxon>Euteleostomi</taxon>
        <taxon>Actinopterygii</taxon>
        <taxon>Neopterygii</taxon>
        <taxon>Holostei</taxon>
        <taxon>Semionotiformes</taxon>
        <taxon>Lepisosteidae</taxon>
        <taxon>Atractosteus</taxon>
    </lineage>
</organism>
<evidence type="ECO:0000256" key="1">
    <source>
        <dbReference type="SAM" id="MobiDB-lite"/>
    </source>
</evidence>
<reference evidence="2" key="1">
    <citation type="journal article" date="2021" name="Cell">
        <title>Tracing the genetic footprints of vertebrate landing in non-teleost ray-finned fishes.</title>
        <authorList>
            <person name="Bi X."/>
            <person name="Wang K."/>
            <person name="Yang L."/>
            <person name="Pan H."/>
            <person name="Jiang H."/>
            <person name="Wei Q."/>
            <person name="Fang M."/>
            <person name="Yu H."/>
            <person name="Zhu C."/>
            <person name="Cai Y."/>
            <person name="He Y."/>
            <person name="Gan X."/>
            <person name="Zeng H."/>
            <person name="Yu D."/>
            <person name="Zhu Y."/>
            <person name="Jiang H."/>
            <person name="Qiu Q."/>
            <person name="Yang H."/>
            <person name="Zhang Y.E."/>
            <person name="Wang W."/>
            <person name="Zhu M."/>
            <person name="He S."/>
            <person name="Zhang G."/>
        </authorList>
    </citation>
    <scope>NUCLEOTIDE SEQUENCE</scope>
    <source>
        <strain evidence="2">Allg_001</strain>
    </source>
</reference>
<proteinExistence type="predicted"/>
<dbReference type="PANTHER" id="PTHR36128:SF1">
    <property type="entry name" value="COILED-COIL DOMAIN-CONTAINING PROTEIN 117"/>
    <property type="match status" value="1"/>
</dbReference>
<feature type="region of interest" description="Disordered" evidence="1">
    <location>
        <begin position="27"/>
        <end position="69"/>
    </location>
</feature>